<sequence>MELPYNKCQRELQELLQAQYPLIFLRSSEEIRAINCIIAAYRSLCNNNIIEGELAEWRSINGFYKLTTENNWQSTNYAPQPNTDPIIYALDFLQTQLQNQARKNIDQQYTYILPDWSKLIEPTFYLTTRKLKELVLAIAQTKPRPRMNLIIVGSDWSIPTSLRNYIHILDLPLPIGEELYQNIFKLAVTKYNLAENRAKDLAEKAQGMNFQAVAQTAKLITTKKLWQQPEEASKLLLEVKKQEIEKIGILDYYEPLGEGLQEVGGLENIKTWVKERYPWFEQDADPDMRPRALLLEGFPGCGKSFIARAIAIEWRVPQINFEISRLQSQWVGESESNTYQALRAIEASAPNILFMDEIEKAFAGVGGDSSGTTTRQFGTFLTWLNDHKEPIFFIATSNDRSMLPPEIFRAGRFDETFIVMPPTTKERYEIIQKRIKARQLKPISDSLLEYLVKNTLGFSGAELDKLVKETKILTGLNQEPTETNWQKALNKINPQYKNPRMKELLKSYINLIVEGNVQSASEVEEGFFEELLSE</sequence>
<dbReference type="RefSeq" id="WP_011611812.1">
    <property type="nucleotide sequence ID" value="NC_008312.1"/>
</dbReference>
<dbReference type="GO" id="GO:0016887">
    <property type="term" value="F:ATP hydrolysis activity"/>
    <property type="evidence" value="ECO:0007669"/>
    <property type="project" value="InterPro"/>
</dbReference>
<dbReference type="AlphaFoldDB" id="Q112Y1"/>
<dbReference type="InterPro" id="IPR052381">
    <property type="entry name" value="AAA_domain_protein"/>
</dbReference>
<gene>
    <name evidence="6" type="ordered locus">Tery_2214</name>
</gene>
<dbReference type="HOGENOM" id="CLU_023673_0_0_3"/>
<dbReference type="GO" id="GO:0005524">
    <property type="term" value="F:ATP binding"/>
    <property type="evidence" value="ECO:0007669"/>
    <property type="project" value="UniProtKB-KW"/>
</dbReference>
<proteinExistence type="inferred from homology"/>
<feature type="domain" description="AAA+ ATPase" evidence="5">
    <location>
        <begin position="289"/>
        <end position="424"/>
    </location>
</feature>
<evidence type="ECO:0000256" key="1">
    <source>
        <dbReference type="ARBA" id="ARBA00022741"/>
    </source>
</evidence>
<dbReference type="EMBL" id="CP000393">
    <property type="protein sequence ID" value="ABG51443.1"/>
    <property type="molecule type" value="Genomic_DNA"/>
</dbReference>
<dbReference type="Pfam" id="PF00004">
    <property type="entry name" value="AAA"/>
    <property type="match status" value="1"/>
</dbReference>
<organism evidence="6">
    <name type="scientific">Trichodesmium erythraeum (strain IMS101)</name>
    <dbReference type="NCBI Taxonomy" id="203124"/>
    <lineage>
        <taxon>Bacteria</taxon>
        <taxon>Bacillati</taxon>
        <taxon>Cyanobacteriota</taxon>
        <taxon>Cyanophyceae</taxon>
        <taxon>Oscillatoriophycideae</taxon>
        <taxon>Oscillatoriales</taxon>
        <taxon>Microcoleaceae</taxon>
        <taxon>Trichodesmium</taxon>
    </lineage>
</organism>
<keyword evidence="1" id="KW-0547">Nucleotide-binding</keyword>
<dbReference type="SMART" id="SM00382">
    <property type="entry name" value="AAA"/>
    <property type="match status" value="1"/>
</dbReference>
<dbReference type="InterPro" id="IPR003593">
    <property type="entry name" value="AAA+_ATPase"/>
</dbReference>
<dbReference type="InterPro" id="IPR027417">
    <property type="entry name" value="P-loop_NTPase"/>
</dbReference>
<dbReference type="eggNOG" id="COG0464">
    <property type="taxonomic scope" value="Bacteria"/>
</dbReference>
<evidence type="ECO:0000313" key="6">
    <source>
        <dbReference type="EMBL" id="ABG51443.1"/>
    </source>
</evidence>
<reference evidence="6" key="1">
    <citation type="submission" date="2006-06" db="EMBL/GenBank/DDBJ databases">
        <title>Complete sequence of Trichodesmium erythraeum IMS101.</title>
        <authorList>
            <consortium name="US DOE Joint Genome Institute"/>
            <person name="Copeland A."/>
            <person name="Lucas S."/>
            <person name="Lapidus A."/>
            <person name="Barry K."/>
            <person name="Detter J.C."/>
            <person name="Glavina del Rio T."/>
            <person name="Hammon N."/>
            <person name="Israni S."/>
            <person name="Dalin E."/>
            <person name="Tice H."/>
            <person name="Pitluck S."/>
            <person name="Kiss H."/>
            <person name="Munk A.C."/>
            <person name="Brettin T."/>
            <person name="Bruce D."/>
            <person name="Han C."/>
            <person name="Tapia R."/>
            <person name="Gilna P."/>
            <person name="Schmutz J."/>
            <person name="Larimer F."/>
            <person name="Land M."/>
            <person name="Hauser L."/>
            <person name="Kyrpides N."/>
            <person name="Kim E."/>
            <person name="Richardson P."/>
        </authorList>
    </citation>
    <scope>NUCLEOTIDE SEQUENCE [LARGE SCALE GENOMIC DNA]</scope>
    <source>
        <strain evidence="6">IMS101</strain>
    </source>
</reference>
<name>Q112Y1_TRIEI</name>
<protein>
    <recommendedName>
        <fullName evidence="4">Uncharacterized AAA domain-containing protein ycf46</fullName>
    </recommendedName>
</protein>
<comment type="similarity">
    <text evidence="3">Belongs to the AAA ATPase family. Highly divergent.</text>
</comment>
<dbReference type="PANTHER" id="PTHR42960">
    <property type="entry name" value="YCF46 PROTEIN"/>
    <property type="match status" value="1"/>
</dbReference>
<dbReference type="PANTHER" id="PTHR42960:SF1">
    <property type="entry name" value="YCF46 PROTEIN"/>
    <property type="match status" value="1"/>
</dbReference>
<dbReference type="InterPro" id="IPR003959">
    <property type="entry name" value="ATPase_AAA_core"/>
</dbReference>
<dbReference type="STRING" id="203124.Tery_2214"/>
<dbReference type="OrthoDB" id="9809379at2"/>
<dbReference type="Gene3D" id="3.40.50.300">
    <property type="entry name" value="P-loop containing nucleotide triphosphate hydrolases"/>
    <property type="match status" value="1"/>
</dbReference>
<evidence type="ECO:0000256" key="3">
    <source>
        <dbReference type="ARBA" id="ARBA00038088"/>
    </source>
</evidence>
<evidence type="ECO:0000256" key="4">
    <source>
        <dbReference type="ARBA" id="ARBA00040480"/>
    </source>
</evidence>
<evidence type="ECO:0000259" key="5">
    <source>
        <dbReference type="SMART" id="SM00382"/>
    </source>
</evidence>
<dbReference type="KEGG" id="ter:Tery_2214"/>
<dbReference type="SUPFAM" id="SSF52540">
    <property type="entry name" value="P-loop containing nucleoside triphosphate hydrolases"/>
    <property type="match status" value="1"/>
</dbReference>
<dbReference type="Gene3D" id="1.10.8.60">
    <property type="match status" value="1"/>
</dbReference>
<accession>Q112Y1</accession>
<keyword evidence="2" id="KW-0067">ATP-binding</keyword>
<evidence type="ECO:0000256" key="2">
    <source>
        <dbReference type="ARBA" id="ARBA00022840"/>
    </source>
</evidence>